<evidence type="ECO:0000256" key="1">
    <source>
        <dbReference type="ARBA" id="ARBA00004141"/>
    </source>
</evidence>
<evidence type="ECO:0000313" key="7">
    <source>
        <dbReference type="EMBL" id="PAV64163.1"/>
    </source>
</evidence>
<keyword evidence="8" id="KW-1185">Reference proteome</keyword>
<keyword evidence="2 5" id="KW-0812">Transmembrane</keyword>
<dbReference type="Gene3D" id="1.20.1560.10">
    <property type="entry name" value="ABC transporter type 1, transmembrane domain"/>
    <property type="match status" value="1"/>
</dbReference>
<comment type="caution">
    <text evidence="7">The sequence shown here is derived from an EMBL/GenBank/DDBJ whole genome shotgun (WGS) entry which is preliminary data.</text>
</comment>
<dbReference type="Proteomes" id="UP000218231">
    <property type="component" value="Unassembled WGS sequence"/>
</dbReference>
<dbReference type="AlphaFoldDB" id="A0A2A2JR92"/>
<dbReference type="GO" id="GO:0015421">
    <property type="term" value="F:ABC-type oligopeptide transporter activity"/>
    <property type="evidence" value="ECO:0007669"/>
    <property type="project" value="TreeGrafter"/>
</dbReference>
<dbReference type="PANTHER" id="PTHR43394">
    <property type="entry name" value="ATP-DEPENDENT PERMEASE MDL1, MITOCHONDRIAL"/>
    <property type="match status" value="1"/>
</dbReference>
<dbReference type="GO" id="GO:0016020">
    <property type="term" value="C:membrane"/>
    <property type="evidence" value="ECO:0007669"/>
    <property type="project" value="UniProtKB-SubCell"/>
</dbReference>
<dbReference type="GO" id="GO:0005524">
    <property type="term" value="F:ATP binding"/>
    <property type="evidence" value="ECO:0007669"/>
    <property type="project" value="InterPro"/>
</dbReference>
<evidence type="ECO:0000256" key="4">
    <source>
        <dbReference type="ARBA" id="ARBA00023136"/>
    </source>
</evidence>
<sequence>MVISGIIISFCYEWRLALLMLAAVPLTCIIMSFMAKKTTASMMQEMRCIGKAGEIAEESIMGIRTVQAFNAQEHMTQK</sequence>
<reference evidence="7 8" key="1">
    <citation type="journal article" date="2017" name="Curr. Biol.">
        <title>Genome architecture and evolution of a unichromosomal asexual nematode.</title>
        <authorList>
            <person name="Fradin H."/>
            <person name="Zegar C."/>
            <person name="Gutwein M."/>
            <person name="Lucas J."/>
            <person name="Kovtun M."/>
            <person name="Corcoran D."/>
            <person name="Baugh L.R."/>
            <person name="Kiontke K."/>
            <person name="Gunsalus K."/>
            <person name="Fitch D.H."/>
            <person name="Piano F."/>
        </authorList>
    </citation>
    <scope>NUCLEOTIDE SEQUENCE [LARGE SCALE GENOMIC DNA]</scope>
    <source>
        <strain evidence="7">PF1309</strain>
    </source>
</reference>
<feature type="transmembrane region" description="Helical" evidence="5">
    <location>
        <begin position="16"/>
        <end position="35"/>
    </location>
</feature>
<evidence type="ECO:0000256" key="5">
    <source>
        <dbReference type="SAM" id="Phobius"/>
    </source>
</evidence>
<dbReference type="Pfam" id="PF00664">
    <property type="entry name" value="ABC_membrane"/>
    <property type="match status" value="1"/>
</dbReference>
<dbReference type="InterPro" id="IPR011527">
    <property type="entry name" value="ABC1_TM_dom"/>
</dbReference>
<dbReference type="STRING" id="2018661.A0A2A2JR92"/>
<dbReference type="PROSITE" id="PS50929">
    <property type="entry name" value="ABC_TM1F"/>
    <property type="match status" value="1"/>
</dbReference>
<accession>A0A2A2JR92</accession>
<gene>
    <name evidence="7" type="ORF">WR25_02623</name>
</gene>
<keyword evidence="3 5" id="KW-1133">Transmembrane helix</keyword>
<dbReference type="PANTHER" id="PTHR43394:SF1">
    <property type="entry name" value="ATP-BINDING CASSETTE SUB-FAMILY B MEMBER 10, MITOCHONDRIAL"/>
    <property type="match status" value="1"/>
</dbReference>
<organism evidence="7 8">
    <name type="scientific">Diploscapter pachys</name>
    <dbReference type="NCBI Taxonomy" id="2018661"/>
    <lineage>
        <taxon>Eukaryota</taxon>
        <taxon>Metazoa</taxon>
        <taxon>Ecdysozoa</taxon>
        <taxon>Nematoda</taxon>
        <taxon>Chromadorea</taxon>
        <taxon>Rhabditida</taxon>
        <taxon>Rhabditina</taxon>
        <taxon>Rhabditomorpha</taxon>
        <taxon>Rhabditoidea</taxon>
        <taxon>Rhabditidae</taxon>
        <taxon>Diploscapter</taxon>
    </lineage>
</organism>
<evidence type="ECO:0000256" key="2">
    <source>
        <dbReference type="ARBA" id="ARBA00022692"/>
    </source>
</evidence>
<dbReference type="OrthoDB" id="6500128at2759"/>
<protein>
    <recommendedName>
        <fullName evidence="6">ABC transmembrane type-1 domain-containing protein</fullName>
    </recommendedName>
</protein>
<dbReference type="InterPro" id="IPR036640">
    <property type="entry name" value="ABC1_TM_sf"/>
</dbReference>
<comment type="subcellular location">
    <subcellularLocation>
        <location evidence="1">Membrane</location>
        <topology evidence="1">Multi-pass membrane protein</topology>
    </subcellularLocation>
</comment>
<evidence type="ECO:0000256" key="3">
    <source>
        <dbReference type="ARBA" id="ARBA00022989"/>
    </source>
</evidence>
<dbReference type="InterPro" id="IPR039421">
    <property type="entry name" value="Type_1_exporter"/>
</dbReference>
<dbReference type="EMBL" id="LIAE01010274">
    <property type="protein sequence ID" value="PAV64163.1"/>
    <property type="molecule type" value="Genomic_DNA"/>
</dbReference>
<name>A0A2A2JR92_9BILA</name>
<evidence type="ECO:0000259" key="6">
    <source>
        <dbReference type="PROSITE" id="PS50929"/>
    </source>
</evidence>
<evidence type="ECO:0000313" key="8">
    <source>
        <dbReference type="Proteomes" id="UP000218231"/>
    </source>
</evidence>
<feature type="domain" description="ABC transmembrane type-1" evidence="6">
    <location>
        <begin position="1"/>
        <end position="78"/>
    </location>
</feature>
<dbReference type="SUPFAM" id="SSF90123">
    <property type="entry name" value="ABC transporter transmembrane region"/>
    <property type="match status" value="1"/>
</dbReference>
<keyword evidence="4 5" id="KW-0472">Membrane</keyword>
<proteinExistence type="predicted"/>